<keyword evidence="3" id="KW-1185">Reference proteome</keyword>
<keyword evidence="1" id="KW-0175">Coiled coil</keyword>
<dbReference type="InterPro" id="IPR009061">
    <property type="entry name" value="DNA-bd_dom_put_sf"/>
</dbReference>
<dbReference type="Proteomes" id="UP000249134">
    <property type="component" value="Chromosome 1"/>
</dbReference>
<dbReference type="STRING" id="1348624.GCA_001591545_04073"/>
<evidence type="ECO:0000313" key="2">
    <source>
        <dbReference type="EMBL" id="SQI53233.1"/>
    </source>
</evidence>
<evidence type="ECO:0000256" key="1">
    <source>
        <dbReference type="SAM" id="Coils"/>
    </source>
</evidence>
<feature type="coiled-coil region" evidence="1">
    <location>
        <begin position="89"/>
        <end position="137"/>
    </location>
</feature>
<organism evidence="2 3">
    <name type="scientific">Lederbergia lenta</name>
    <name type="common">Bacillus lentus</name>
    <dbReference type="NCBI Taxonomy" id="1467"/>
    <lineage>
        <taxon>Bacteria</taxon>
        <taxon>Bacillati</taxon>
        <taxon>Bacillota</taxon>
        <taxon>Bacilli</taxon>
        <taxon>Bacillales</taxon>
        <taxon>Bacillaceae</taxon>
        <taxon>Lederbergia</taxon>
    </lineage>
</organism>
<accession>A0A2X4VQI9</accession>
<protein>
    <submittedName>
        <fullName evidence="2">DNA-binding protein</fullName>
    </submittedName>
</protein>
<dbReference type="RefSeq" id="WP_066146750.1">
    <property type="nucleotide sequence ID" value="NZ_CBCSGM010000002.1"/>
</dbReference>
<gene>
    <name evidence="2" type="ORF">NCTC4824_00723</name>
</gene>
<evidence type="ECO:0000313" key="3">
    <source>
        <dbReference type="Proteomes" id="UP000249134"/>
    </source>
</evidence>
<keyword evidence="2" id="KW-0238">DNA-binding</keyword>
<dbReference type="KEGG" id="blen:NCTC4824_00723"/>
<dbReference type="GO" id="GO:0003677">
    <property type="term" value="F:DNA binding"/>
    <property type="evidence" value="ECO:0007669"/>
    <property type="project" value="UniProtKB-KW"/>
</dbReference>
<reference evidence="2 3" key="1">
    <citation type="submission" date="2018-06" db="EMBL/GenBank/DDBJ databases">
        <authorList>
            <consortium name="Pathogen Informatics"/>
            <person name="Doyle S."/>
        </authorList>
    </citation>
    <scope>NUCLEOTIDE SEQUENCE [LARGE SCALE GENOMIC DNA]</scope>
    <source>
        <strain evidence="2 3">NCTC4824</strain>
    </source>
</reference>
<dbReference type="AlphaFoldDB" id="A0A2X4VQI9"/>
<dbReference type="SUPFAM" id="SSF46955">
    <property type="entry name" value="Putative DNA-binding domain"/>
    <property type="match status" value="1"/>
</dbReference>
<proteinExistence type="predicted"/>
<sequence>MEQHIFSSEAAKRVGIGVSTLRNYAAVLEGKGYRFERGTNNGRIFHGKDIQLITALIEKITKESMTIEYAAEIILSETGMEIEQIVHPDQEREDELAKLHEQIRQLEERQSKFSDINNKLMLRVERLTEKIEERERDQALFQRLENSRNKKKRNGIAFLRPLTTLAGKR</sequence>
<dbReference type="EMBL" id="LS483476">
    <property type="protein sequence ID" value="SQI53233.1"/>
    <property type="molecule type" value="Genomic_DNA"/>
</dbReference>
<dbReference type="Gene3D" id="1.10.1660.10">
    <property type="match status" value="1"/>
</dbReference>
<name>A0A2X4VQI9_LEDLE</name>